<proteinExistence type="predicted"/>
<protein>
    <submittedName>
        <fullName evidence="1">Uncharacterized protein</fullName>
    </submittedName>
</protein>
<evidence type="ECO:0000313" key="1">
    <source>
        <dbReference type="EMBL" id="RFM34596.1"/>
    </source>
</evidence>
<reference evidence="1 2" key="1">
    <citation type="submission" date="2018-08" db="EMBL/GenBank/DDBJ databases">
        <title>Chitinophaga sp. K20C18050901, a novel bacterium isolated from forest soil.</title>
        <authorList>
            <person name="Wang C."/>
        </authorList>
    </citation>
    <scope>NUCLEOTIDE SEQUENCE [LARGE SCALE GENOMIC DNA]</scope>
    <source>
        <strain evidence="1 2">K20C18050901</strain>
    </source>
</reference>
<dbReference type="EMBL" id="QTJV01000004">
    <property type="protein sequence ID" value="RFM34596.1"/>
    <property type="molecule type" value="Genomic_DNA"/>
</dbReference>
<comment type="caution">
    <text evidence="1">The sequence shown here is derived from an EMBL/GenBank/DDBJ whole genome shotgun (WGS) entry which is preliminary data.</text>
</comment>
<sequence>MPIFEILMLIALPANAVKNVLQFRSRFILKGIYYSTNSGGHKAQAFKLHTTACCHVITFIKIVD</sequence>
<accession>A0A3E1P319</accession>
<dbReference type="Proteomes" id="UP000261174">
    <property type="component" value="Unassembled WGS sequence"/>
</dbReference>
<keyword evidence="2" id="KW-1185">Reference proteome</keyword>
<dbReference type="AlphaFoldDB" id="A0A3E1P319"/>
<gene>
    <name evidence="1" type="ORF">DXN04_15125</name>
</gene>
<organism evidence="1 2">
    <name type="scientific">Chitinophaga silvisoli</name>
    <dbReference type="NCBI Taxonomy" id="2291814"/>
    <lineage>
        <taxon>Bacteria</taxon>
        <taxon>Pseudomonadati</taxon>
        <taxon>Bacteroidota</taxon>
        <taxon>Chitinophagia</taxon>
        <taxon>Chitinophagales</taxon>
        <taxon>Chitinophagaceae</taxon>
        <taxon>Chitinophaga</taxon>
    </lineage>
</organism>
<name>A0A3E1P319_9BACT</name>
<evidence type="ECO:0000313" key="2">
    <source>
        <dbReference type="Proteomes" id="UP000261174"/>
    </source>
</evidence>